<keyword evidence="3" id="KW-0238">DNA-binding</keyword>
<dbReference type="EMBL" id="CP042425">
    <property type="protein sequence ID" value="QEL14241.1"/>
    <property type="molecule type" value="Genomic_DNA"/>
</dbReference>
<keyword evidence="2" id="KW-1133">Transmembrane helix</keyword>
<evidence type="ECO:0000313" key="3">
    <source>
        <dbReference type="EMBL" id="QEL14241.1"/>
    </source>
</evidence>
<sequence length="542" mass="56370">MAQTYTLEEAAQRLGVPPDVFKRRIKDDWKSLRSFRDGATLRFRASDIDELARTLGEASDPGLQLGSPGSTAQPGSSEEFLLGPEDMTPVDSGDDIFSVAAGDSARTKKQKSTGDSNVRLEPDSGIKKKGGTPGKSSKSGKKSSNKGKDAGHLTEEIDLDMLAGPKSGVLRPGESSAKLKAPRSGPNLAGPGSSNKIPGPPASNDIMGSDSSSEFELSLDTDSDSFELQLNPDQSEEIDLGGDPVKRAGQSGINLANPKDSGVSLEKKGPKSNAGPKSGISKKAPPPPVTDDSDDFELSLDNDSSELESTTFSTPAAEASSPLESDSDSEFELSLDDSGSAEAYGEEEANKGDIFETDFSLPPVDEDAESGSEVVAVESSDTDLENSDFDLALDESDIQAADDESASQVVLLDDDSGPEAAAVGAAGVAAAAGALAGAGRKKKKVVTEDEEATDDDDASSSLAGVRRNTDDDDDVPTGYAPPAKWPGWVIAPLALTFLFTFLGGVMSYELLRGMWGYHNGQTTTGGLSSTVAGAFGLEPEKK</sequence>
<evidence type="ECO:0000256" key="2">
    <source>
        <dbReference type="SAM" id="Phobius"/>
    </source>
</evidence>
<dbReference type="OrthoDB" id="283946at2"/>
<organism evidence="3 4">
    <name type="scientific">Limnoglobus roseus</name>
    <dbReference type="NCBI Taxonomy" id="2598579"/>
    <lineage>
        <taxon>Bacteria</taxon>
        <taxon>Pseudomonadati</taxon>
        <taxon>Planctomycetota</taxon>
        <taxon>Planctomycetia</taxon>
        <taxon>Gemmatales</taxon>
        <taxon>Gemmataceae</taxon>
        <taxon>Limnoglobus</taxon>
    </lineage>
</organism>
<feature type="region of interest" description="Disordered" evidence="1">
    <location>
        <begin position="57"/>
        <end position="387"/>
    </location>
</feature>
<gene>
    <name evidence="3" type="ORF">PX52LOC_01111</name>
</gene>
<dbReference type="GO" id="GO:0003677">
    <property type="term" value="F:DNA binding"/>
    <property type="evidence" value="ECO:0007669"/>
    <property type="project" value="UniProtKB-KW"/>
</dbReference>
<dbReference type="RefSeq" id="WP_149109148.1">
    <property type="nucleotide sequence ID" value="NZ_CP042425.1"/>
</dbReference>
<feature type="transmembrane region" description="Helical" evidence="2">
    <location>
        <begin position="485"/>
        <end position="505"/>
    </location>
</feature>
<reference evidence="4" key="1">
    <citation type="submission" date="2019-08" db="EMBL/GenBank/DDBJ databases">
        <title>Limnoglobus roseus gen. nov., sp. nov., a novel freshwater planctomycete with a giant genome from the family Gemmataceae.</title>
        <authorList>
            <person name="Kulichevskaya I.S."/>
            <person name="Naumoff D.G."/>
            <person name="Miroshnikov K."/>
            <person name="Ivanova A."/>
            <person name="Philippov D.A."/>
            <person name="Hakobyan A."/>
            <person name="Rijpstra I.C."/>
            <person name="Sinninghe Damste J.S."/>
            <person name="Liesack W."/>
            <person name="Dedysh S.N."/>
        </authorList>
    </citation>
    <scope>NUCLEOTIDE SEQUENCE [LARGE SCALE GENOMIC DNA]</scope>
    <source>
        <strain evidence="4">PX52</strain>
    </source>
</reference>
<keyword evidence="2" id="KW-0812">Transmembrane</keyword>
<feature type="compositionally biased region" description="Acidic residues" evidence="1">
    <location>
        <begin position="291"/>
        <end position="306"/>
    </location>
</feature>
<proteinExistence type="predicted"/>
<feature type="compositionally biased region" description="Acidic residues" evidence="1">
    <location>
        <begin position="325"/>
        <end position="335"/>
    </location>
</feature>
<name>A0A5C1A551_9BACT</name>
<feature type="compositionally biased region" description="Polar residues" evidence="1">
    <location>
        <begin position="67"/>
        <end position="76"/>
    </location>
</feature>
<dbReference type="Proteomes" id="UP000324974">
    <property type="component" value="Chromosome"/>
</dbReference>
<feature type="compositionally biased region" description="Acidic residues" evidence="1">
    <location>
        <begin position="448"/>
        <end position="458"/>
    </location>
</feature>
<keyword evidence="4" id="KW-1185">Reference proteome</keyword>
<evidence type="ECO:0000256" key="1">
    <source>
        <dbReference type="SAM" id="MobiDB-lite"/>
    </source>
</evidence>
<feature type="compositionally biased region" description="Basic and acidic residues" evidence="1">
    <location>
        <begin position="146"/>
        <end position="155"/>
    </location>
</feature>
<keyword evidence="2" id="KW-0472">Membrane</keyword>
<evidence type="ECO:0000313" key="4">
    <source>
        <dbReference type="Proteomes" id="UP000324974"/>
    </source>
</evidence>
<dbReference type="AlphaFoldDB" id="A0A5C1A551"/>
<feature type="region of interest" description="Disordered" evidence="1">
    <location>
        <begin position="437"/>
        <end position="481"/>
    </location>
</feature>
<protein>
    <submittedName>
        <fullName evidence="3">DNA-binding protein</fullName>
    </submittedName>
</protein>
<accession>A0A5C1A551</accession>
<dbReference type="KEGG" id="lrs:PX52LOC_01111"/>